<accession>A0A672M037</accession>
<dbReference type="FunFam" id="2.30.180.10:FF:000002">
    <property type="entry name" value="periostin isoform X1"/>
    <property type="match status" value="1"/>
</dbReference>
<evidence type="ECO:0000256" key="3">
    <source>
        <dbReference type="ARBA" id="ARBA00022525"/>
    </source>
</evidence>
<comment type="subcellular location">
    <subcellularLocation>
        <location evidence="1">Secreted</location>
        <location evidence="1">Extracellular space</location>
        <location evidence="1">Extracellular matrix</location>
    </subcellularLocation>
</comment>
<dbReference type="Pfam" id="PF02469">
    <property type="entry name" value="Fasciclin"/>
    <property type="match status" value="4"/>
</dbReference>
<feature type="signal peptide" evidence="9">
    <location>
        <begin position="1"/>
        <end position="22"/>
    </location>
</feature>
<dbReference type="FunFam" id="2.30.180.10:FF:000032">
    <property type="entry name" value="Fasciclin domain-containing protein, putative"/>
    <property type="match status" value="1"/>
</dbReference>
<keyword evidence="5 9" id="KW-0732">Signal</keyword>
<dbReference type="PANTHER" id="PTHR10900:SF12">
    <property type="entry name" value="PERIOSTIN"/>
    <property type="match status" value="1"/>
</dbReference>
<feature type="domain" description="FAS1" evidence="10">
    <location>
        <begin position="234"/>
        <end position="365"/>
    </location>
</feature>
<keyword evidence="2" id="KW-0301">Gamma-carboxyglutamic acid</keyword>
<organism evidence="12 13">
    <name type="scientific">Sinocyclocheilus grahami</name>
    <name type="common">Dianchi golden-line fish</name>
    <name type="synonym">Barbus grahami</name>
    <dbReference type="NCBI Taxonomy" id="75366"/>
    <lineage>
        <taxon>Eukaryota</taxon>
        <taxon>Metazoa</taxon>
        <taxon>Chordata</taxon>
        <taxon>Craniata</taxon>
        <taxon>Vertebrata</taxon>
        <taxon>Euteleostomi</taxon>
        <taxon>Actinopterygii</taxon>
        <taxon>Neopterygii</taxon>
        <taxon>Teleostei</taxon>
        <taxon>Ostariophysi</taxon>
        <taxon>Cypriniformes</taxon>
        <taxon>Cyprinidae</taxon>
        <taxon>Cyprininae</taxon>
        <taxon>Sinocyclocheilus</taxon>
    </lineage>
</organism>
<dbReference type="GO" id="GO:0050839">
    <property type="term" value="F:cell adhesion molecule binding"/>
    <property type="evidence" value="ECO:0007669"/>
    <property type="project" value="TreeGrafter"/>
</dbReference>
<feature type="domain" description="FAS1" evidence="10">
    <location>
        <begin position="97"/>
        <end position="230"/>
    </location>
</feature>
<dbReference type="GO" id="GO:0031012">
    <property type="term" value="C:extracellular matrix"/>
    <property type="evidence" value="ECO:0007669"/>
    <property type="project" value="TreeGrafter"/>
</dbReference>
<reference evidence="12" key="2">
    <citation type="submission" date="2025-09" db="UniProtKB">
        <authorList>
            <consortium name="Ensembl"/>
        </authorList>
    </citation>
    <scope>IDENTIFICATION</scope>
</reference>
<sequence length="743" mass="81829">MKLLFAATFALFVLSAFDQADSSAYDKIVAHSRIRAKKEGPNMCALQQVVGTKKKYFSTCRNWYQGAICGKKATVLYECCPGYMKLDGMPGCPAVAPIDNVFGTVGLVKATTTQDYSALSKLREEIEGAGSYTFFAPSNDAWDLLDPEVRNALVSNVNIELYNALHYHMVNKRLLTKDLKNGMTAASMYNDLNLLINHYSNGVVTVNCARIIHGNQVATNGVVHVIDRVITAVGNTIQDVIEVDDDLSTLNTVATASGLNEKLGQPGHFTLFAPTNDAFDKLDREVLDRLMEDKNSLQALLNYHLLNSVQCSEAILAGTSYETLEGSNIEIGCDGDSLTVNGIKMVLKKDIVTTNGVIHLIDQVLMPDSAKQVMELVGQSQGTFSDMLTELGLSAAMRPQAEYTLLAPLNTAFNDEVMSMDQSFLKIILENHILKNKIVLSQLYNGQRLETLAGKFLRVFVYRTAVCIENACLIRGSKEGSNGALHLMKTLITPADSSMYQLLVKNGAFKIFLSLMEVAGLTDLLKQEGDFTLFAPTDEAFAGLSERDLSLLKSDINALRAILLYHFSTSIFIGGGLETGVTNLLKTLQGSNLKANESMLVNTVKVRDSDLMATNGVIHFIRTLLYAEDIPVGNQDLLSLLRRIIRYIQIKVLNCNVLLQNHVIVLFFIYAVQREPTITKVTRVIESPTKMKKVTRVIEGQPSVTKVTRVIEGDPTMTKVTRVIERNPSITTAIEGKHHLTHP</sequence>
<dbReference type="PIRSF" id="PIRSF016553">
    <property type="entry name" value="BIGH3_OSF2"/>
    <property type="match status" value="1"/>
</dbReference>
<evidence type="ECO:0000256" key="4">
    <source>
        <dbReference type="ARBA" id="ARBA00022530"/>
    </source>
</evidence>
<dbReference type="InterPro" id="IPR016666">
    <property type="entry name" value="TGFBI/POSTN"/>
</dbReference>
<feature type="domain" description="FAS1" evidence="10">
    <location>
        <begin position="371"/>
        <end position="492"/>
    </location>
</feature>
<keyword evidence="7" id="KW-0130">Cell adhesion</keyword>
<evidence type="ECO:0000256" key="5">
    <source>
        <dbReference type="ARBA" id="ARBA00022729"/>
    </source>
</evidence>
<dbReference type="AlphaFoldDB" id="A0A672M037"/>
<evidence type="ECO:0000256" key="8">
    <source>
        <dbReference type="ARBA" id="ARBA00023157"/>
    </source>
</evidence>
<dbReference type="InterPro" id="IPR000782">
    <property type="entry name" value="FAS1_domain"/>
</dbReference>
<evidence type="ECO:0000313" key="12">
    <source>
        <dbReference type="Ensembl" id="ENSSGRP00000029852.1"/>
    </source>
</evidence>
<dbReference type="SUPFAM" id="SSF82153">
    <property type="entry name" value="FAS1 domain"/>
    <property type="match status" value="4"/>
</dbReference>
<keyword evidence="6" id="KW-0677">Repeat</keyword>
<protein>
    <submittedName>
        <fullName evidence="12">Periostin-like</fullName>
    </submittedName>
</protein>
<keyword evidence="4" id="KW-0272">Extracellular matrix</keyword>
<keyword evidence="8" id="KW-1015">Disulfide bond</keyword>
<evidence type="ECO:0000256" key="7">
    <source>
        <dbReference type="ARBA" id="ARBA00022889"/>
    </source>
</evidence>
<evidence type="ECO:0000259" key="10">
    <source>
        <dbReference type="PROSITE" id="PS50213"/>
    </source>
</evidence>
<feature type="domain" description="EMI" evidence="11">
    <location>
        <begin position="40"/>
        <end position="94"/>
    </location>
</feature>
<dbReference type="GO" id="GO:0030198">
    <property type="term" value="P:extracellular matrix organization"/>
    <property type="evidence" value="ECO:0007669"/>
    <property type="project" value="TreeGrafter"/>
</dbReference>
<evidence type="ECO:0000259" key="11">
    <source>
        <dbReference type="PROSITE" id="PS51041"/>
    </source>
</evidence>
<dbReference type="FunFam" id="2.30.180.10:FF:000003">
    <property type="entry name" value="periostin isoform X1"/>
    <property type="match status" value="1"/>
</dbReference>
<gene>
    <name evidence="12" type="primary">LOC107587216</name>
</gene>
<keyword evidence="13" id="KW-1185">Reference proteome</keyword>
<evidence type="ECO:0000256" key="6">
    <source>
        <dbReference type="ARBA" id="ARBA00022737"/>
    </source>
</evidence>
<dbReference type="Gene3D" id="2.30.180.10">
    <property type="entry name" value="FAS1 domain"/>
    <property type="match status" value="4"/>
</dbReference>
<feature type="chain" id="PRO_5025454889" evidence="9">
    <location>
        <begin position="23"/>
        <end position="743"/>
    </location>
</feature>
<dbReference type="Proteomes" id="UP000472262">
    <property type="component" value="Unassembled WGS sequence"/>
</dbReference>
<evidence type="ECO:0000256" key="9">
    <source>
        <dbReference type="SAM" id="SignalP"/>
    </source>
</evidence>
<name>A0A672M037_SINGR</name>
<dbReference type="PANTHER" id="PTHR10900">
    <property type="entry name" value="PERIOSTIN-RELATED"/>
    <property type="match status" value="1"/>
</dbReference>
<evidence type="ECO:0000313" key="13">
    <source>
        <dbReference type="Proteomes" id="UP000472262"/>
    </source>
</evidence>
<dbReference type="FunFam" id="2.30.180.10:FF:000001">
    <property type="entry name" value="periostin isoform X1"/>
    <property type="match status" value="1"/>
</dbReference>
<evidence type="ECO:0000256" key="1">
    <source>
        <dbReference type="ARBA" id="ARBA00004498"/>
    </source>
</evidence>
<dbReference type="SMART" id="SM00554">
    <property type="entry name" value="FAS1"/>
    <property type="match status" value="4"/>
</dbReference>
<dbReference type="InterPro" id="IPR036378">
    <property type="entry name" value="FAS1_dom_sf"/>
</dbReference>
<dbReference type="PROSITE" id="PS50213">
    <property type="entry name" value="FAS1"/>
    <property type="match status" value="4"/>
</dbReference>
<proteinExistence type="predicted"/>
<dbReference type="PROSITE" id="PS51041">
    <property type="entry name" value="EMI"/>
    <property type="match status" value="1"/>
</dbReference>
<dbReference type="InterPro" id="IPR011489">
    <property type="entry name" value="EMI_domain"/>
</dbReference>
<dbReference type="GO" id="GO:0007155">
    <property type="term" value="P:cell adhesion"/>
    <property type="evidence" value="ECO:0007669"/>
    <property type="project" value="UniProtKB-KW"/>
</dbReference>
<dbReference type="InterPro" id="IPR050904">
    <property type="entry name" value="Adhesion/Biosynth-related"/>
</dbReference>
<dbReference type="Ensembl" id="ENSSGRT00000032077.1">
    <property type="protein sequence ID" value="ENSSGRP00000029852.1"/>
    <property type="gene ID" value="ENSSGRG00000016874.1"/>
</dbReference>
<keyword evidence="3" id="KW-0964">Secreted</keyword>
<feature type="domain" description="FAS1" evidence="10">
    <location>
        <begin position="496"/>
        <end position="625"/>
    </location>
</feature>
<evidence type="ECO:0000256" key="2">
    <source>
        <dbReference type="ARBA" id="ARBA00022479"/>
    </source>
</evidence>
<dbReference type="GO" id="GO:0005615">
    <property type="term" value="C:extracellular space"/>
    <property type="evidence" value="ECO:0007669"/>
    <property type="project" value="TreeGrafter"/>
</dbReference>
<reference evidence="12" key="1">
    <citation type="submission" date="2025-08" db="UniProtKB">
        <authorList>
            <consortium name="Ensembl"/>
        </authorList>
    </citation>
    <scope>IDENTIFICATION</scope>
</reference>